<dbReference type="Pfam" id="PF00106">
    <property type="entry name" value="adh_short"/>
    <property type="match status" value="1"/>
</dbReference>
<dbReference type="Proteomes" id="UP000887540">
    <property type="component" value="Unplaced"/>
</dbReference>
<dbReference type="InterPro" id="IPR036291">
    <property type="entry name" value="NAD(P)-bd_dom_sf"/>
</dbReference>
<protein>
    <submittedName>
        <fullName evidence="4">Uncharacterized protein</fullName>
    </submittedName>
</protein>
<dbReference type="GO" id="GO:0005783">
    <property type="term" value="C:endoplasmic reticulum"/>
    <property type="evidence" value="ECO:0007669"/>
    <property type="project" value="TreeGrafter"/>
</dbReference>
<reference evidence="4" key="1">
    <citation type="submission" date="2022-11" db="UniProtKB">
        <authorList>
            <consortium name="WormBaseParasite"/>
        </authorList>
    </citation>
    <scope>IDENTIFICATION</scope>
</reference>
<dbReference type="PRINTS" id="PR00081">
    <property type="entry name" value="GDHRDH"/>
</dbReference>
<dbReference type="PANTHER" id="PTHR43899:SF13">
    <property type="entry name" value="RH59310P"/>
    <property type="match status" value="1"/>
</dbReference>
<evidence type="ECO:0000256" key="2">
    <source>
        <dbReference type="ARBA" id="ARBA00023002"/>
    </source>
</evidence>
<dbReference type="GO" id="GO:0016491">
    <property type="term" value="F:oxidoreductase activity"/>
    <property type="evidence" value="ECO:0007669"/>
    <property type="project" value="UniProtKB-KW"/>
</dbReference>
<evidence type="ECO:0000313" key="3">
    <source>
        <dbReference type="Proteomes" id="UP000887540"/>
    </source>
</evidence>
<dbReference type="AlphaFoldDB" id="A0A914ECH9"/>
<dbReference type="WBParaSite" id="ACRNAN_scaffold6839.g28805.t1">
    <property type="protein sequence ID" value="ACRNAN_scaffold6839.g28805.t1"/>
    <property type="gene ID" value="ACRNAN_scaffold6839.g28805"/>
</dbReference>
<keyword evidence="3" id="KW-1185">Reference proteome</keyword>
<comment type="similarity">
    <text evidence="1">Belongs to the short-chain dehydrogenases/reductases (SDR) family.</text>
</comment>
<dbReference type="Gene3D" id="3.40.50.720">
    <property type="entry name" value="NAD(P)-binding Rossmann-like Domain"/>
    <property type="match status" value="1"/>
</dbReference>
<name>A0A914ECH9_9BILA</name>
<organism evidence="3 4">
    <name type="scientific">Acrobeloides nanus</name>
    <dbReference type="NCBI Taxonomy" id="290746"/>
    <lineage>
        <taxon>Eukaryota</taxon>
        <taxon>Metazoa</taxon>
        <taxon>Ecdysozoa</taxon>
        <taxon>Nematoda</taxon>
        <taxon>Chromadorea</taxon>
        <taxon>Rhabditida</taxon>
        <taxon>Tylenchina</taxon>
        <taxon>Cephalobomorpha</taxon>
        <taxon>Cephaloboidea</taxon>
        <taxon>Cephalobidae</taxon>
        <taxon>Acrobeloides</taxon>
    </lineage>
</organism>
<dbReference type="SUPFAM" id="SSF51735">
    <property type="entry name" value="NAD(P)-binding Rossmann-fold domains"/>
    <property type="match status" value="1"/>
</dbReference>
<dbReference type="InterPro" id="IPR051019">
    <property type="entry name" value="VLCFA-Steroid_DH"/>
</dbReference>
<accession>A0A914ECH9</accession>
<keyword evidence="2" id="KW-0560">Oxidoreductase</keyword>
<dbReference type="InterPro" id="IPR002347">
    <property type="entry name" value="SDR_fam"/>
</dbReference>
<sequence length="209" mass="23631">MDNLEKLPEDLGILDVGILVNCVEIRPDKIGTFSEQPDGLASKLVKVNCLSYIKMLEMILPGMVQRNIGIIVNISSMLGWRPVSYMSTYPATKAAINFYTDNLYDEFKNTNIKIQCLIPSLVATKTISNEPKEAAPICVVHPETYAKYAVRIIGKFRISTGCFYHDLHFSLQKLIGFWLFKRIFVEVGICGLFKRRVGKNPDDLLYAKC</sequence>
<dbReference type="PANTHER" id="PTHR43899">
    <property type="entry name" value="RH59310P"/>
    <property type="match status" value="1"/>
</dbReference>
<proteinExistence type="inferred from homology"/>
<evidence type="ECO:0000313" key="4">
    <source>
        <dbReference type="WBParaSite" id="ACRNAN_scaffold6839.g28805.t1"/>
    </source>
</evidence>
<evidence type="ECO:0000256" key="1">
    <source>
        <dbReference type="ARBA" id="ARBA00006484"/>
    </source>
</evidence>